<dbReference type="GO" id="GO:0005732">
    <property type="term" value="C:sno(s)RNA-containing ribonucleoprotein complex"/>
    <property type="evidence" value="ECO:0007669"/>
    <property type="project" value="InterPro"/>
</dbReference>
<accession>A0A1Y2F5R4</accession>
<comment type="caution">
    <text evidence="11">The sequence shown here is derived from an EMBL/GenBank/DDBJ whole genome shotgun (WGS) entry which is preliminary data.</text>
</comment>
<proteinExistence type="inferred from homology"/>
<evidence type="ECO:0000256" key="10">
    <source>
        <dbReference type="SAM" id="MobiDB-lite"/>
    </source>
</evidence>
<evidence type="ECO:0000256" key="6">
    <source>
        <dbReference type="ARBA" id="ARBA00022553"/>
    </source>
</evidence>
<dbReference type="Gene3D" id="2.40.10.230">
    <property type="entry name" value="Probable tRNA pseudouridine synthase domain"/>
    <property type="match status" value="1"/>
</dbReference>
<evidence type="ECO:0000256" key="5">
    <source>
        <dbReference type="ARBA" id="ARBA00022552"/>
    </source>
</evidence>
<evidence type="ECO:0000313" key="12">
    <source>
        <dbReference type="Proteomes" id="UP000193920"/>
    </source>
</evidence>
<feature type="compositionally biased region" description="Low complexity" evidence="10">
    <location>
        <begin position="567"/>
        <end position="579"/>
    </location>
</feature>
<protein>
    <recommendedName>
        <fullName evidence="3">H/ACA ribonucleoprotein complex non-core subunit NAF1</fullName>
    </recommendedName>
    <alternativeName>
        <fullName evidence="9">Nuclear assembly factor 1</fullName>
    </alternativeName>
</protein>
<feature type="compositionally biased region" description="Polar residues" evidence="10">
    <location>
        <begin position="202"/>
        <end position="235"/>
    </location>
</feature>
<dbReference type="PANTHER" id="PTHR31633">
    <property type="entry name" value="H/ACA RIBONUCLEOPROTEIN COMPLEX NON-CORE SUBUNIT NAF1"/>
    <property type="match status" value="1"/>
</dbReference>
<feature type="compositionally biased region" description="Basic and acidic residues" evidence="10">
    <location>
        <begin position="179"/>
        <end position="189"/>
    </location>
</feature>
<dbReference type="FunFam" id="2.40.10.230:FF:000002">
    <property type="entry name" value="H/ACA ribonucleoprotein complex non-core subunit NAF1"/>
    <property type="match status" value="1"/>
</dbReference>
<feature type="compositionally biased region" description="Acidic residues" evidence="10">
    <location>
        <begin position="297"/>
        <end position="336"/>
    </location>
</feature>
<feature type="compositionally biased region" description="Polar residues" evidence="10">
    <location>
        <begin position="695"/>
        <end position="708"/>
    </location>
</feature>
<dbReference type="GO" id="GO:0005634">
    <property type="term" value="C:nucleus"/>
    <property type="evidence" value="ECO:0007669"/>
    <property type="project" value="UniProtKB-SubCell"/>
</dbReference>
<feature type="compositionally biased region" description="Low complexity" evidence="10">
    <location>
        <begin position="647"/>
        <end position="656"/>
    </location>
</feature>
<reference evidence="11 12" key="1">
    <citation type="submission" date="2016-08" db="EMBL/GenBank/DDBJ databases">
        <title>A Parts List for Fungal Cellulosomes Revealed by Comparative Genomics.</title>
        <authorList>
            <consortium name="DOE Joint Genome Institute"/>
            <person name="Haitjema C.H."/>
            <person name="Gilmore S.P."/>
            <person name="Henske J.K."/>
            <person name="Solomon K.V."/>
            <person name="De Groot R."/>
            <person name="Kuo A."/>
            <person name="Mondo S.J."/>
            <person name="Salamov A.A."/>
            <person name="Labutti K."/>
            <person name="Zhao Z."/>
            <person name="Chiniquy J."/>
            <person name="Barry K."/>
            <person name="Brewer H.M."/>
            <person name="Purvine S.O."/>
            <person name="Wright A.T."/>
            <person name="Boxma B."/>
            <person name="Van Alen T."/>
            <person name="Hackstein J.H."/>
            <person name="Baker S.E."/>
            <person name="Grigoriev I.V."/>
            <person name="O'Malley M.A."/>
        </authorList>
    </citation>
    <scope>NUCLEOTIDE SEQUENCE [LARGE SCALE GENOMIC DNA]</scope>
    <source>
        <strain evidence="11 12">G1</strain>
    </source>
</reference>
<dbReference type="InterPro" id="IPR009000">
    <property type="entry name" value="Transl_B-barrel_sf"/>
</dbReference>
<dbReference type="GO" id="GO:0000493">
    <property type="term" value="P:box H/ACA snoRNP assembly"/>
    <property type="evidence" value="ECO:0007669"/>
    <property type="project" value="InterPro"/>
</dbReference>
<keyword evidence="12" id="KW-1185">Reference proteome</keyword>
<feature type="compositionally biased region" description="Basic residues" evidence="10">
    <location>
        <begin position="522"/>
        <end position="536"/>
    </location>
</feature>
<feature type="compositionally biased region" description="Low complexity" evidence="10">
    <location>
        <begin position="190"/>
        <end position="201"/>
    </location>
</feature>
<evidence type="ECO:0000256" key="1">
    <source>
        <dbReference type="ARBA" id="ARBA00004123"/>
    </source>
</evidence>
<dbReference type="Proteomes" id="UP000193920">
    <property type="component" value="Unassembled WGS sequence"/>
</dbReference>
<dbReference type="Pfam" id="PF04410">
    <property type="entry name" value="Gar1"/>
    <property type="match status" value="1"/>
</dbReference>
<comment type="similarity">
    <text evidence="2">Belongs to the NAF1 family.</text>
</comment>
<evidence type="ECO:0000256" key="8">
    <source>
        <dbReference type="ARBA" id="ARBA00023242"/>
    </source>
</evidence>
<feature type="region of interest" description="Disordered" evidence="10">
    <location>
        <begin position="678"/>
        <end position="708"/>
    </location>
</feature>
<organism evidence="11 12">
    <name type="scientific">Neocallimastix californiae</name>
    <dbReference type="NCBI Taxonomy" id="1754190"/>
    <lineage>
        <taxon>Eukaryota</taxon>
        <taxon>Fungi</taxon>
        <taxon>Fungi incertae sedis</taxon>
        <taxon>Chytridiomycota</taxon>
        <taxon>Chytridiomycota incertae sedis</taxon>
        <taxon>Neocallimastigomycetes</taxon>
        <taxon>Neocallimastigales</taxon>
        <taxon>Neocallimastigaceae</taxon>
        <taxon>Neocallimastix</taxon>
    </lineage>
</organism>
<evidence type="ECO:0000256" key="2">
    <source>
        <dbReference type="ARBA" id="ARBA00009801"/>
    </source>
</evidence>
<evidence type="ECO:0000256" key="3">
    <source>
        <dbReference type="ARBA" id="ARBA00021438"/>
    </source>
</evidence>
<dbReference type="AlphaFoldDB" id="A0A1Y2F5R4"/>
<dbReference type="GO" id="GO:0006364">
    <property type="term" value="P:rRNA processing"/>
    <property type="evidence" value="ECO:0007669"/>
    <property type="project" value="UniProtKB-KW"/>
</dbReference>
<evidence type="ECO:0000256" key="7">
    <source>
        <dbReference type="ARBA" id="ARBA00022884"/>
    </source>
</evidence>
<evidence type="ECO:0000256" key="4">
    <source>
        <dbReference type="ARBA" id="ARBA00022517"/>
    </source>
</evidence>
<dbReference type="GO" id="GO:0003723">
    <property type="term" value="F:RNA binding"/>
    <property type="evidence" value="ECO:0007669"/>
    <property type="project" value="UniProtKB-KW"/>
</dbReference>
<dbReference type="EMBL" id="MCOG01000015">
    <property type="protein sequence ID" value="ORY79221.1"/>
    <property type="molecule type" value="Genomic_DNA"/>
</dbReference>
<name>A0A1Y2F5R4_9FUNG</name>
<keyword evidence="5" id="KW-0698">rRNA processing</keyword>
<dbReference type="STRING" id="1754190.A0A1Y2F5R4"/>
<dbReference type="SUPFAM" id="SSF50447">
    <property type="entry name" value="Translation proteins"/>
    <property type="match status" value="1"/>
</dbReference>
<dbReference type="PANTHER" id="PTHR31633:SF1">
    <property type="entry name" value="H_ACA RIBONUCLEOPROTEIN COMPLEX NON-CORE SUBUNIT NAF1"/>
    <property type="match status" value="1"/>
</dbReference>
<feature type="region of interest" description="Disordered" evidence="10">
    <location>
        <begin position="522"/>
        <end position="665"/>
    </location>
</feature>
<keyword evidence="6" id="KW-0597">Phosphoprotein</keyword>
<dbReference type="InterPro" id="IPR040309">
    <property type="entry name" value="Naf1"/>
</dbReference>
<feature type="region of interest" description="Disordered" evidence="10">
    <location>
        <begin position="174"/>
        <end position="339"/>
    </location>
</feature>
<evidence type="ECO:0000256" key="9">
    <source>
        <dbReference type="ARBA" id="ARBA00076743"/>
    </source>
</evidence>
<dbReference type="InterPro" id="IPR007504">
    <property type="entry name" value="H/ACA_rnp_Gar1/Naf1"/>
</dbReference>
<evidence type="ECO:0000313" key="11">
    <source>
        <dbReference type="EMBL" id="ORY79221.1"/>
    </source>
</evidence>
<feature type="compositionally biased region" description="Basic and acidic residues" evidence="10">
    <location>
        <begin position="236"/>
        <end position="296"/>
    </location>
</feature>
<keyword evidence="7" id="KW-0694">RNA-binding</keyword>
<keyword evidence="4" id="KW-0690">Ribosome biogenesis</keyword>
<comment type="subcellular location">
    <subcellularLocation>
        <location evidence="1">Nucleus</location>
    </subcellularLocation>
</comment>
<keyword evidence="8" id="KW-0539">Nucleus</keyword>
<dbReference type="GO" id="GO:0001522">
    <property type="term" value="P:pseudouridine synthesis"/>
    <property type="evidence" value="ECO:0007669"/>
    <property type="project" value="InterPro"/>
</dbReference>
<sequence>MENDNENSNLKECTVTESNSIDNNNFSGEDIAKNIETSQISIDQNIDVSSSIDNKNIDKNENVESNEIDFIKESLKEIENDINEIVNVTIGDEISKEKDNNINDVSINNLIKEKDDNINDESINNLIKEQEINNESDNIQSNESIGNPIQEAILKDIKLTKDTIKNIEKENDISSTDSKANETKLKSNLENEPNESNSISNDTSNNVKLNIDEGSTNETENNILNDSESISNDIETISKDSINDVKEKESIENENKDNIENNEEKGSSNEMNNDIKTETDIKTEINVETEKEKTNKEEEEEDNESSSSSDDTDSSSDSSDFDTDSSDDDSSSSDDDVLTKEKVEKHKKIIDKYNEDLDEDNDENTINLIHSTHEIISLPKVQPITIDIPKDLPITKIGVIQNIVDEYVLVQATVSANYQVLDEDSILLFSDRTPVGRIFETLGPVSLPIYSIRFNSASEIDKEKYKIGTNIYFNPELAKLSYTQQIKLIKGSDASNQYDEEPGEDEIEFSDDEKEIEYKKHLKNKKKKKKNKRKRQKLNDGRAQPSLPDLNSMEYEPLQRGMPPPNKNYYNQPQGYKNYPIRKPMPYKPYPNKDGYNGGGRGRGGRRFYGKYNNQGQGQGQIPGSSLPNYGQPHYNNMNPPPPPPSSSSSDMNYPNEPNFDYYGNPFDFNSYSRPNLAMRVPPSNPNPMIIDYGSSENDNLTTNEKKE</sequence>
<dbReference type="OrthoDB" id="21550at2759"/>
<gene>
    <name evidence="11" type="ORF">LY90DRAFT_698196</name>
</gene>
<dbReference type="InterPro" id="IPR038664">
    <property type="entry name" value="Gar1/Naf1_Cbf5-bd_sf"/>
</dbReference>
<feature type="region of interest" description="Disordered" evidence="10">
    <location>
        <begin position="1"/>
        <end position="25"/>
    </location>
</feature>